<feature type="transmembrane region" description="Helical" evidence="1">
    <location>
        <begin position="60"/>
        <end position="82"/>
    </location>
</feature>
<dbReference type="KEGG" id="pns:A9D12_05685"/>
<gene>
    <name evidence="2" type="ORF">A9D12_05685</name>
</gene>
<sequence>MMLTLIVIAVVSGALLAGAAWGAYFRLGKKTEGFLVALAGGALLLSAVSELIVPSIEKSSVMVAMAGVLAGAIVFSALDYWIDEKWGETSGGGLLAAVTLDGLPENLALGVALIAATPLEVAALAGSILLSNLPEAAGSAREMKDNGESKSRIMLVWAGTALALSAAALIGNVTLEGVSEHWLALIRCFAAGAVVASLATEVFPKAYKEDHHLAGIATALGVMLAFGLGSLAGT</sequence>
<accession>A0A192D3L4</accession>
<reference evidence="2 3" key="1">
    <citation type="submission" date="2016-05" db="EMBL/GenBank/DDBJ databases">
        <title>Compelete Genome Sequence of Bacteriochlorophyll-Synthesizing Bacterium Porphyrobacter neustonensis DSM 9434.</title>
        <authorList>
            <person name="Shi X.-L."/>
            <person name="Wu Y.-H."/>
            <person name="Cheng H."/>
            <person name="Xu L."/>
            <person name="Zhang X.-Q."/>
            <person name="Wang C.-S."/>
            <person name="Xu X.-W."/>
        </authorList>
    </citation>
    <scope>NUCLEOTIDE SEQUENCE [LARGE SCALE GENOMIC DNA]</scope>
    <source>
        <strain evidence="2 3">DSM 9434</strain>
    </source>
</reference>
<dbReference type="STRING" id="1112.A9D12_05685"/>
<keyword evidence="1" id="KW-0812">Transmembrane</keyword>
<organism evidence="2 3">
    <name type="scientific">Erythrobacter neustonensis</name>
    <dbReference type="NCBI Taxonomy" id="1112"/>
    <lineage>
        <taxon>Bacteria</taxon>
        <taxon>Pseudomonadati</taxon>
        <taxon>Pseudomonadota</taxon>
        <taxon>Alphaproteobacteria</taxon>
        <taxon>Sphingomonadales</taxon>
        <taxon>Erythrobacteraceae</taxon>
        <taxon>Erythrobacter/Porphyrobacter group</taxon>
        <taxon>Erythrobacter</taxon>
    </lineage>
</organism>
<dbReference type="EMBL" id="CP016033">
    <property type="protein sequence ID" value="ANK12522.1"/>
    <property type="molecule type" value="Genomic_DNA"/>
</dbReference>
<dbReference type="RefSeq" id="WP_068350432.1">
    <property type="nucleotide sequence ID" value="NZ_CP016033.1"/>
</dbReference>
<feature type="transmembrane region" description="Helical" evidence="1">
    <location>
        <begin position="32"/>
        <end position="53"/>
    </location>
</feature>
<dbReference type="OrthoDB" id="1145132at2"/>
<evidence type="ECO:0000256" key="1">
    <source>
        <dbReference type="SAM" id="Phobius"/>
    </source>
</evidence>
<keyword evidence="3" id="KW-1185">Reference proteome</keyword>
<dbReference type="AlphaFoldDB" id="A0A192D3L4"/>
<feature type="transmembrane region" description="Helical" evidence="1">
    <location>
        <begin position="212"/>
        <end position="232"/>
    </location>
</feature>
<keyword evidence="1" id="KW-0472">Membrane</keyword>
<evidence type="ECO:0000313" key="2">
    <source>
        <dbReference type="EMBL" id="ANK12522.1"/>
    </source>
</evidence>
<protein>
    <submittedName>
        <fullName evidence="2">Zinc transporter</fullName>
    </submittedName>
</protein>
<evidence type="ECO:0000313" key="3">
    <source>
        <dbReference type="Proteomes" id="UP000078263"/>
    </source>
</evidence>
<keyword evidence="1" id="KW-1133">Transmembrane helix</keyword>
<dbReference type="Proteomes" id="UP000078263">
    <property type="component" value="Chromosome"/>
</dbReference>
<feature type="transmembrane region" description="Helical" evidence="1">
    <location>
        <begin position="154"/>
        <end position="175"/>
    </location>
</feature>
<feature type="transmembrane region" description="Helical" evidence="1">
    <location>
        <begin position="107"/>
        <end position="133"/>
    </location>
</feature>
<name>A0A192D3L4_9SPHN</name>
<proteinExistence type="predicted"/>